<accession>A0A4R5KC18</accession>
<comment type="caution">
    <text evidence="2">The sequence shown here is derived from an EMBL/GenBank/DDBJ whole genome shotgun (WGS) entry which is preliminary data.</text>
</comment>
<proteinExistence type="predicted"/>
<name>A0A4R5KC18_9BACL</name>
<reference evidence="2 3" key="1">
    <citation type="submission" date="2019-03" db="EMBL/GenBank/DDBJ databases">
        <title>This is whole genome sequence of Paenibacillus sp MS74 strain.</title>
        <authorList>
            <person name="Trinh H.N."/>
        </authorList>
    </citation>
    <scope>NUCLEOTIDE SEQUENCE [LARGE SCALE GENOMIC DNA]</scope>
    <source>
        <strain evidence="2 3">MS74</strain>
    </source>
</reference>
<evidence type="ECO:0000313" key="2">
    <source>
        <dbReference type="EMBL" id="TDF92135.1"/>
    </source>
</evidence>
<dbReference type="InterPro" id="IPR038765">
    <property type="entry name" value="Papain-like_cys_pep_sf"/>
</dbReference>
<sequence>MKIEINHVTRYSYAEPVSDSVNEIRLTPRTNYRQSCYHHEVWIEPVASLFTYEDYFGNRVHSFSVSKPHRELAIRTKATVVTQDQNRDSLPKVSLREQQELMRSERLQNRYIEYLLPTAYTEITEELSAYTTGFEVGPEGYYEWAKRLSEGIHQDFTYDPDATHVHSKVSDTLRLKRGVCQDYAHLMIAACRSIGLPARYVSGYHFVGDLQGGSADFEQASHAWVEVHVPGTGWLGFDPTNRAEVGWRYVKLGHGRDYKDIVPVKGVYRGTSRQTLDVAVDVRKLEE</sequence>
<protein>
    <submittedName>
        <fullName evidence="2">Transglutaminase family protein</fullName>
    </submittedName>
</protein>
<dbReference type="InterPro" id="IPR002931">
    <property type="entry name" value="Transglutaminase-like"/>
</dbReference>
<organism evidence="2 3">
    <name type="scientific">Paenibacillus piri</name>
    <dbReference type="NCBI Taxonomy" id="2547395"/>
    <lineage>
        <taxon>Bacteria</taxon>
        <taxon>Bacillati</taxon>
        <taxon>Bacillota</taxon>
        <taxon>Bacilli</taxon>
        <taxon>Bacillales</taxon>
        <taxon>Paenibacillaceae</taxon>
        <taxon>Paenibacillus</taxon>
    </lineage>
</organism>
<dbReference type="Gene3D" id="3.10.620.30">
    <property type="match status" value="1"/>
</dbReference>
<feature type="domain" description="Transglutaminase-like" evidence="1">
    <location>
        <begin position="172"/>
        <end position="241"/>
    </location>
</feature>
<dbReference type="InterPro" id="IPR013589">
    <property type="entry name" value="Bac_transglu_N"/>
</dbReference>
<gene>
    <name evidence="2" type="ORF">E1757_30530</name>
</gene>
<dbReference type="PANTHER" id="PTHR33490:SF6">
    <property type="entry name" value="SLL1049 PROTEIN"/>
    <property type="match status" value="1"/>
</dbReference>
<dbReference type="SMART" id="SM00460">
    <property type="entry name" value="TGc"/>
    <property type="match status" value="1"/>
</dbReference>
<dbReference type="EMBL" id="SMRT01000022">
    <property type="protein sequence ID" value="TDF92135.1"/>
    <property type="molecule type" value="Genomic_DNA"/>
</dbReference>
<evidence type="ECO:0000259" key="1">
    <source>
        <dbReference type="SMART" id="SM00460"/>
    </source>
</evidence>
<keyword evidence="3" id="KW-1185">Reference proteome</keyword>
<dbReference type="OrthoDB" id="9787782at2"/>
<dbReference type="AlphaFoldDB" id="A0A4R5KC18"/>
<dbReference type="RefSeq" id="WP_133235424.1">
    <property type="nucleotide sequence ID" value="NZ_SMRT01000022.1"/>
</dbReference>
<dbReference type="Proteomes" id="UP000295636">
    <property type="component" value="Unassembled WGS sequence"/>
</dbReference>
<dbReference type="PANTHER" id="PTHR33490">
    <property type="entry name" value="BLR5614 PROTEIN-RELATED"/>
    <property type="match status" value="1"/>
</dbReference>
<dbReference type="Pfam" id="PF01841">
    <property type="entry name" value="Transglut_core"/>
    <property type="match status" value="1"/>
</dbReference>
<evidence type="ECO:0000313" key="3">
    <source>
        <dbReference type="Proteomes" id="UP000295636"/>
    </source>
</evidence>
<dbReference type="SUPFAM" id="SSF54001">
    <property type="entry name" value="Cysteine proteinases"/>
    <property type="match status" value="1"/>
</dbReference>
<dbReference type="Pfam" id="PF08379">
    <property type="entry name" value="Bact_transglu_N"/>
    <property type="match status" value="1"/>
</dbReference>